<keyword evidence="4 6" id="KW-0479">Metal-binding</keyword>
<dbReference type="EMBL" id="BCTB01000004">
    <property type="protein sequence ID" value="GAT13785.1"/>
    <property type="molecule type" value="Genomic_DNA"/>
</dbReference>
<dbReference type="InterPro" id="IPR001441">
    <property type="entry name" value="UPP_synth-like"/>
</dbReference>
<evidence type="ECO:0000256" key="5">
    <source>
        <dbReference type="ARBA" id="ARBA00022842"/>
    </source>
</evidence>
<feature type="binding site" evidence="6">
    <location>
        <position position="258"/>
    </location>
    <ligand>
        <name>substrate</name>
    </ligand>
</feature>
<feature type="binding site" evidence="6">
    <location>
        <begin position="264"/>
        <end position="266"/>
    </location>
    <ligand>
        <name>substrate</name>
    </ligand>
</feature>
<name>A0A100XBX7_MYCTH</name>
<dbReference type="GO" id="GO:0033850">
    <property type="term" value="F:Z-farnesyl diphosphate synthase activity"/>
    <property type="evidence" value="ECO:0007669"/>
    <property type="project" value="TreeGrafter"/>
</dbReference>
<proteinExistence type="inferred from homology"/>
<evidence type="ECO:0000256" key="7">
    <source>
        <dbReference type="SAM" id="MobiDB-lite"/>
    </source>
</evidence>
<feature type="active site" evidence="6">
    <location>
        <position position="90"/>
    </location>
</feature>
<keyword evidence="5 6" id="KW-0460">Magnesium</keyword>
<feature type="binding site" evidence="6">
    <location>
        <position position="139"/>
    </location>
    <ligand>
        <name>substrate</name>
    </ligand>
</feature>
<evidence type="ECO:0000256" key="3">
    <source>
        <dbReference type="ARBA" id="ARBA00022679"/>
    </source>
</evidence>
<dbReference type="FunFam" id="3.40.1180.10:FF:000004">
    <property type="entry name" value="Isoprenyl transferase"/>
    <property type="match status" value="1"/>
</dbReference>
<dbReference type="GO" id="GO:0005829">
    <property type="term" value="C:cytosol"/>
    <property type="evidence" value="ECO:0007669"/>
    <property type="project" value="TreeGrafter"/>
</dbReference>
<dbReference type="PANTHER" id="PTHR10291">
    <property type="entry name" value="DEHYDRODOLICHYL DIPHOSPHATE SYNTHASE FAMILY MEMBER"/>
    <property type="match status" value="1"/>
</dbReference>
<gene>
    <name evidence="8" type="ORF">RMCT_0756</name>
</gene>
<feature type="region of interest" description="Disordered" evidence="7">
    <location>
        <begin position="1"/>
        <end position="38"/>
    </location>
</feature>
<feature type="active site" description="Proton acceptor" evidence="6">
    <location>
        <position position="138"/>
    </location>
</feature>
<feature type="binding site" evidence="6">
    <location>
        <position position="141"/>
    </location>
    <ligand>
        <name>substrate</name>
    </ligand>
</feature>
<dbReference type="InterPro" id="IPR036424">
    <property type="entry name" value="UPP_synth-like_sf"/>
</dbReference>
<dbReference type="GO" id="GO:0030145">
    <property type="term" value="F:manganese ion binding"/>
    <property type="evidence" value="ECO:0007669"/>
    <property type="project" value="TreeGrafter"/>
</dbReference>
<keyword evidence="3 6" id="KW-0808">Transferase</keyword>
<dbReference type="EC" id="2.5.1.-" evidence="6"/>
<dbReference type="STRING" id="1797.RMCT_0756"/>
<comment type="cofactor">
    <cofactor evidence="6">
        <name>Mg(2+)</name>
        <dbReference type="ChEBI" id="CHEBI:18420"/>
    </cofactor>
    <text evidence="6">Binds 2 magnesium ions per subunit.</text>
</comment>
<dbReference type="SUPFAM" id="SSF64005">
    <property type="entry name" value="Undecaprenyl diphosphate synthase"/>
    <property type="match status" value="1"/>
</dbReference>
<accession>A0A100XBX7</accession>
<comment type="function">
    <text evidence="6">Catalyzes the condensation of isopentenyl diphosphate (IPP) with allylic pyrophosphates generating different type of terpenoids.</text>
</comment>
<dbReference type="Pfam" id="PF01255">
    <property type="entry name" value="Prenyltransf"/>
    <property type="match status" value="1"/>
</dbReference>
<dbReference type="GO" id="GO:0000287">
    <property type="term" value="F:magnesium ion binding"/>
    <property type="evidence" value="ECO:0007669"/>
    <property type="project" value="UniProtKB-UniRule"/>
</dbReference>
<sequence length="310" mass="35694">MVSKREGDRTAKRWSAERGHTGSSQVYPQLPAPPADYPTFPDKSTWPVVFPELPPNTNGRFARPPQHPSRAVAPRIPADQVPNHVAVVMDGNGRWATQRGLHRTEGHKMGEAVLIDITCGAIEIGIKHLTVYAFSTENWKRSPEEVRFLMGFNREVVRRRRENLNDMGVKMRWVGSRPRMWRSVIKEFEIAENMTLDNDVITINYCVNYGGRAEITEAARSIAKEAVAGRINPDRITEKTVARHLHRPDIPDVDLFIRTSGEQRASNFLLWQSAYAEFVFQDKLWPDYDRRDLWAACEEYVRRNRRFGRA</sequence>
<dbReference type="PROSITE" id="PS01066">
    <property type="entry name" value="UPP_SYNTHASE"/>
    <property type="match status" value="1"/>
</dbReference>
<dbReference type="AlphaFoldDB" id="A0A100XBX7"/>
<dbReference type="NCBIfam" id="TIGR00055">
    <property type="entry name" value="uppS"/>
    <property type="match status" value="1"/>
</dbReference>
<feature type="binding site" evidence="6">
    <location>
        <position position="90"/>
    </location>
    <ligand>
        <name>Mg(2+)</name>
        <dbReference type="ChEBI" id="CHEBI:18420"/>
    </ligand>
</feature>
<dbReference type="NCBIfam" id="NF011402">
    <property type="entry name" value="PRK14827.1"/>
    <property type="match status" value="1"/>
</dbReference>
<feature type="binding site" evidence="6">
    <location>
        <position position="277"/>
    </location>
    <ligand>
        <name>Mg(2+)</name>
        <dbReference type="ChEBI" id="CHEBI:18420"/>
    </ligand>
</feature>
<evidence type="ECO:0000256" key="1">
    <source>
        <dbReference type="ARBA" id="ARBA00005432"/>
    </source>
</evidence>
<comment type="similarity">
    <text evidence="1 6">Belongs to the UPP synthase family.</text>
</comment>
<dbReference type="HAMAP" id="MF_01139">
    <property type="entry name" value="ISPT"/>
    <property type="match status" value="1"/>
</dbReference>
<dbReference type="PANTHER" id="PTHR10291:SF0">
    <property type="entry name" value="DEHYDRODOLICHYL DIPHOSPHATE SYNTHASE 2"/>
    <property type="match status" value="1"/>
</dbReference>
<dbReference type="Gene3D" id="3.40.1180.10">
    <property type="entry name" value="Decaprenyl diphosphate synthase-like"/>
    <property type="match status" value="1"/>
</dbReference>
<feature type="binding site" evidence="6">
    <location>
        <begin position="135"/>
        <end position="137"/>
    </location>
    <ligand>
        <name>substrate</name>
    </ligand>
</feature>
<dbReference type="Proteomes" id="UP000069654">
    <property type="component" value="Unassembled WGS sequence"/>
</dbReference>
<dbReference type="OrthoDB" id="4191603at2"/>
<feature type="binding site" evidence="6">
    <location>
        <begin position="91"/>
        <end position="94"/>
    </location>
    <ligand>
        <name>substrate</name>
    </ligand>
</feature>
<organism evidence="8 9">
    <name type="scientific">Mycolicibacterium thermoresistibile</name>
    <name type="common">Mycobacterium thermoresistibile</name>
    <dbReference type="NCBI Taxonomy" id="1797"/>
    <lineage>
        <taxon>Bacteria</taxon>
        <taxon>Bacillati</taxon>
        <taxon>Actinomycetota</taxon>
        <taxon>Actinomycetes</taxon>
        <taxon>Mycobacteriales</taxon>
        <taxon>Mycobacteriaceae</taxon>
        <taxon>Mycolicibacterium</taxon>
    </lineage>
</organism>
<feature type="binding site" evidence="6">
    <location>
        <position position="95"/>
    </location>
    <ligand>
        <name>substrate</name>
    </ligand>
</feature>
<feature type="binding site" evidence="6">
    <location>
        <position position="103"/>
    </location>
    <ligand>
        <name>substrate</name>
    </ligand>
</feature>
<comment type="subunit">
    <text evidence="2 6">Homodimer.</text>
</comment>
<dbReference type="CDD" id="cd00475">
    <property type="entry name" value="Cis_IPPS"/>
    <property type="match status" value="1"/>
</dbReference>
<protein>
    <recommendedName>
        <fullName evidence="6">Isoprenyl transferase</fullName>
        <ecNumber evidence="6">2.5.1.-</ecNumber>
    </recommendedName>
</protein>
<dbReference type="GO" id="GO:0016094">
    <property type="term" value="P:polyprenol biosynthetic process"/>
    <property type="evidence" value="ECO:0007669"/>
    <property type="project" value="TreeGrafter"/>
</dbReference>
<evidence type="ECO:0000313" key="8">
    <source>
        <dbReference type="EMBL" id="GAT13785.1"/>
    </source>
</evidence>
<dbReference type="NCBIfam" id="NF011404">
    <property type="entry name" value="PRK14829.1"/>
    <property type="match status" value="1"/>
</dbReference>
<dbReference type="GO" id="GO:0008834">
    <property type="term" value="F:ditrans,polycis-undecaprenyl-diphosphate synthase [(2E,6E)-farnesyl-diphosphate specific] activity"/>
    <property type="evidence" value="ECO:0007669"/>
    <property type="project" value="UniProtKB-ARBA"/>
</dbReference>
<dbReference type="GO" id="GO:0005886">
    <property type="term" value="C:plasma membrane"/>
    <property type="evidence" value="ECO:0007669"/>
    <property type="project" value="TreeGrafter"/>
</dbReference>
<reference evidence="8 9" key="1">
    <citation type="journal article" date="2016" name="Genome Announc.">
        <title>Draft Genome Sequences of Five Rapidly Growing Mycobacterium Species, M. thermoresistibile, M. fortuitum subsp. acetamidolyticum, M. canariasense, M. brisbanense, and M. novocastrense.</title>
        <authorList>
            <person name="Katahira K."/>
            <person name="Ogura Y."/>
            <person name="Gotoh Y."/>
            <person name="Hayashi T."/>
        </authorList>
    </citation>
    <scope>NUCLEOTIDE SEQUENCE [LARGE SCALE GENOMIC DNA]</scope>
    <source>
        <strain evidence="8 9">JCM6362</strain>
    </source>
</reference>
<evidence type="ECO:0000313" key="9">
    <source>
        <dbReference type="Proteomes" id="UP000069654"/>
    </source>
</evidence>
<dbReference type="InterPro" id="IPR018520">
    <property type="entry name" value="UPP_synth-like_CS"/>
</dbReference>
<reference evidence="9" key="2">
    <citation type="submission" date="2016-02" db="EMBL/GenBank/DDBJ databases">
        <title>Draft genome sequence of five rapidly growing Mycobacterium species.</title>
        <authorList>
            <person name="Katahira K."/>
            <person name="Gotou Y."/>
            <person name="Iida K."/>
            <person name="Ogura Y."/>
            <person name="Hayashi T."/>
        </authorList>
    </citation>
    <scope>NUCLEOTIDE SEQUENCE [LARGE SCALE GENOMIC DNA]</scope>
    <source>
        <strain evidence="9">JCM6362</strain>
    </source>
</reference>
<dbReference type="RefSeq" id="WP_003926843.1">
    <property type="nucleotide sequence ID" value="NZ_BCTB01000004.1"/>
</dbReference>
<evidence type="ECO:0000256" key="4">
    <source>
        <dbReference type="ARBA" id="ARBA00022723"/>
    </source>
</evidence>
<feature type="compositionally biased region" description="Basic and acidic residues" evidence="7">
    <location>
        <begin position="1"/>
        <end position="20"/>
    </location>
</feature>
<feature type="binding site" evidence="6">
    <location>
        <position position="107"/>
    </location>
    <ligand>
        <name>substrate</name>
    </ligand>
</feature>
<comment type="caution">
    <text evidence="8">The sequence shown here is derived from an EMBL/GenBank/DDBJ whole genome shotgun (WGS) entry which is preliminary data.</text>
</comment>
<evidence type="ECO:0000256" key="6">
    <source>
        <dbReference type="HAMAP-Rule" id="MF_01139"/>
    </source>
</evidence>
<evidence type="ECO:0000256" key="2">
    <source>
        <dbReference type="ARBA" id="ARBA00011738"/>
    </source>
</evidence>
<dbReference type="OMA" id="FDRRDLW"/>